<evidence type="ECO:0000259" key="5">
    <source>
        <dbReference type="PROSITE" id="PS50977"/>
    </source>
</evidence>
<dbReference type="InterPro" id="IPR025996">
    <property type="entry name" value="MT1864/Rv1816-like_C"/>
</dbReference>
<proteinExistence type="predicted"/>
<dbReference type="InterPro" id="IPR050109">
    <property type="entry name" value="HTH-type_TetR-like_transc_reg"/>
</dbReference>
<dbReference type="Pfam" id="PF13305">
    <property type="entry name" value="TetR_C_33"/>
    <property type="match status" value="1"/>
</dbReference>
<dbReference type="GO" id="GO:0003700">
    <property type="term" value="F:DNA-binding transcription factor activity"/>
    <property type="evidence" value="ECO:0007669"/>
    <property type="project" value="TreeGrafter"/>
</dbReference>
<dbReference type="PROSITE" id="PS50977">
    <property type="entry name" value="HTH_TETR_2"/>
    <property type="match status" value="1"/>
</dbReference>
<gene>
    <name evidence="6" type="ORF">ABFY20_11790</name>
</gene>
<name>A0AB39BD07_9MICO</name>
<dbReference type="PANTHER" id="PTHR30055">
    <property type="entry name" value="HTH-TYPE TRANSCRIPTIONAL REGULATOR RUTR"/>
    <property type="match status" value="1"/>
</dbReference>
<dbReference type="SUPFAM" id="SSF48498">
    <property type="entry name" value="Tetracyclin repressor-like, C-terminal domain"/>
    <property type="match status" value="1"/>
</dbReference>
<sequence length="213" mass="23178">MSDDRTPGPRSTYRHGDLREALIEVAVEMAREGGPAAVVLREATRRAGVSPNAAYRHFADRDALLKAVSDVCLGLSADRIQAEFDAHPATGDAEQDARMTLRAVGLGYIAFAREEPGLFRTAYTVPDDLRRATMPEKAGRAGLTPFQQVGLALDRLVAAGVLPPERRQNAEFLAWATVHGLGMLVIDGPLRGLDDRMVDFATERLLDMVDRGL</sequence>
<keyword evidence="1" id="KW-0805">Transcription regulation</keyword>
<dbReference type="GO" id="GO:0000976">
    <property type="term" value="F:transcription cis-regulatory region binding"/>
    <property type="evidence" value="ECO:0007669"/>
    <property type="project" value="TreeGrafter"/>
</dbReference>
<evidence type="ECO:0000256" key="3">
    <source>
        <dbReference type="ARBA" id="ARBA00023163"/>
    </source>
</evidence>
<feature type="DNA-binding region" description="H-T-H motif" evidence="4">
    <location>
        <begin position="39"/>
        <end position="58"/>
    </location>
</feature>
<feature type="domain" description="HTH tetR-type" evidence="5">
    <location>
        <begin position="16"/>
        <end position="76"/>
    </location>
</feature>
<dbReference type="AlphaFoldDB" id="A0AB39BD07"/>
<evidence type="ECO:0000256" key="2">
    <source>
        <dbReference type="ARBA" id="ARBA00023125"/>
    </source>
</evidence>
<evidence type="ECO:0000313" key="6">
    <source>
        <dbReference type="EMBL" id="XDI04026.1"/>
    </source>
</evidence>
<dbReference type="SUPFAM" id="SSF46689">
    <property type="entry name" value="Homeodomain-like"/>
    <property type="match status" value="1"/>
</dbReference>
<dbReference type="InterPro" id="IPR001647">
    <property type="entry name" value="HTH_TetR"/>
</dbReference>
<keyword evidence="3" id="KW-0804">Transcription</keyword>
<dbReference type="InterPro" id="IPR036271">
    <property type="entry name" value="Tet_transcr_reg_TetR-rel_C_sf"/>
</dbReference>
<dbReference type="Pfam" id="PF00440">
    <property type="entry name" value="TetR_N"/>
    <property type="match status" value="1"/>
</dbReference>
<evidence type="ECO:0000256" key="1">
    <source>
        <dbReference type="ARBA" id="ARBA00023015"/>
    </source>
</evidence>
<dbReference type="InterPro" id="IPR009057">
    <property type="entry name" value="Homeodomain-like_sf"/>
</dbReference>
<keyword evidence="2 4" id="KW-0238">DNA-binding</keyword>
<organism evidence="6">
    <name type="scientific">Herbiconiux sp. A18JL235</name>
    <dbReference type="NCBI Taxonomy" id="3152363"/>
    <lineage>
        <taxon>Bacteria</taxon>
        <taxon>Bacillati</taxon>
        <taxon>Actinomycetota</taxon>
        <taxon>Actinomycetes</taxon>
        <taxon>Micrococcales</taxon>
        <taxon>Microbacteriaceae</taxon>
        <taxon>Herbiconiux</taxon>
    </lineage>
</organism>
<dbReference type="EMBL" id="CP162511">
    <property type="protein sequence ID" value="XDI04026.1"/>
    <property type="molecule type" value="Genomic_DNA"/>
</dbReference>
<dbReference type="Gene3D" id="1.10.357.10">
    <property type="entry name" value="Tetracycline Repressor, domain 2"/>
    <property type="match status" value="1"/>
</dbReference>
<accession>A0AB39BD07</accession>
<evidence type="ECO:0000256" key="4">
    <source>
        <dbReference type="PROSITE-ProRule" id="PRU00335"/>
    </source>
</evidence>
<dbReference type="RefSeq" id="WP_368496439.1">
    <property type="nucleotide sequence ID" value="NZ_CP162511.1"/>
</dbReference>
<protein>
    <submittedName>
        <fullName evidence="6">TetR/AcrR family transcriptional regulator</fullName>
    </submittedName>
</protein>
<dbReference type="PANTHER" id="PTHR30055:SF220">
    <property type="entry name" value="TETR-FAMILY REGULATORY PROTEIN"/>
    <property type="match status" value="1"/>
</dbReference>
<reference evidence="6" key="1">
    <citation type="submission" date="2024-05" db="EMBL/GenBank/DDBJ databases">
        <title>Herbiconiux sp. A18JL235.</title>
        <authorList>
            <person name="Zhang G."/>
        </authorList>
    </citation>
    <scope>NUCLEOTIDE SEQUENCE</scope>
    <source>
        <strain evidence="6">A18JL235</strain>
    </source>
</reference>